<dbReference type="InterPro" id="IPR014001">
    <property type="entry name" value="Helicase_ATP-bd"/>
</dbReference>
<feature type="domain" description="Helicase ATP-binding" evidence="13">
    <location>
        <begin position="289"/>
        <end position="458"/>
    </location>
</feature>
<dbReference type="EMBL" id="CDOD01000034">
    <property type="protein sequence ID" value="CEN37190.1"/>
    <property type="molecule type" value="Genomic_DNA"/>
</dbReference>
<feature type="binding site" evidence="12">
    <location>
        <position position="530"/>
    </location>
    <ligand>
        <name>Zn(2+)</name>
        <dbReference type="ChEBI" id="CHEBI:29105"/>
        <label>2</label>
    </ligand>
</feature>
<evidence type="ECO:0000256" key="8">
    <source>
        <dbReference type="ARBA" id="ARBA00022840"/>
    </source>
</evidence>
<dbReference type="HAMAP" id="MF_00983">
    <property type="entry name" value="PriA"/>
    <property type="match status" value="1"/>
</dbReference>
<feature type="binding site" evidence="12">
    <location>
        <position position="548"/>
    </location>
    <ligand>
        <name>Zn(2+)</name>
        <dbReference type="ChEBI" id="CHEBI:29105"/>
        <label>2</label>
    </ligand>
</feature>
<evidence type="ECO:0000256" key="11">
    <source>
        <dbReference type="ARBA" id="ARBA00048988"/>
    </source>
</evidence>
<dbReference type="InterPro" id="IPR027417">
    <property type="entry name" value="P-loop_NTPase"/>
</dbReference>
<dbReference type="PROSITE" id="PS51192">
    <property type="entry name" value="HELICASE_ATP_BIND_1"/>
    <property type="match status" value="1"/>
</dbReference>
<comment type="subunit">
    <text evidence="12">Component of the replication restart primosome.</text>
</comment>
<keyword evidence="2 12" id="KW-0235">DNA replication</keyword>
<keyword evidence="10 12" id="KW-0413">Isomerase</keyword>
<dbReference type="GO" id="GO:0008270">
    <property type="term" value="F:zinc ion binding"/>
    <property type="evidence" value="ECO:0007669"/>
    <property type="project" value="UniProtKB-UniRule"/>
</dbReference>
<evidence type="ECO:0000256" key="9">
    <source>
        <dbReference type="ARBA" id="ARBA00023125"/>
    </source>
</evidence>
<dbReference type="FunFam" id="3.40.50.300:FF:000489">
    <property type="entry name" value="Primosome assembly protein PriA"/>
    <property type="match status" value="1"/>
</dbReference>
<keyword evidence="9 12" id="KW-0238">DNA-binding</keyword>
<evidence type="ECO:0000313" key="16">
    <source>
        <dbReference type="Proteomes" id="UP000038055"/>
    </source>
</evidence>
<feature type="binding site" evidence="12">
    <location>
        <position position="524"/>
    </location>
    <ligand>
        <name>Zn(2+)</name>
        <dbReference type="ChEBI" id="CHEBI:29105"/>
        <label>1</label>
    </ligand>
</feature>
<feature type="binding site" evidence="12">
    <location>
        <position position="533"/>
    </location>
    <ligand>
        <name>Zn(2+)</name>
        <dbReference type="ChEBI" id="CHEBI:29105"/>
        <label>2</label>
    </ligand>
</feature>
<evidence type="ECO:0000259" key="14">
    <source>
        <dbReference type="PROSITE" id="PS51194"/>
    </source>
</evidence>
<dbReference type="Pfam" id="PF17764">
    <property type="entry name" value="PriA_3primeBD"/>
    <property type="match status" value="1"/>
</dbReference>
<dbReference type="InterPro" id="IPR005259">
    <property type="entry name" value="PriA"/>
</dbReference>
<dbReference type="PANTHER" id="PTHR30580:SF0">
    <property type="entry name" value="PRIMOSOMAL PROTEIN N"/>
    <property type="match status" value="1"/>
</dbReference>
<dbReference type="SMART" id="SM00487">
    <property type="entry name" value="DEXDc"/>
    <property type="match status" value="1"/>
</dbReference>
<keyword evidence="7 12" id="KW-0862">Zinc</keyword>
<feature type="binding site" evidence="12">
    <location>
        <position position="551"/>
    </location>
    <ligand>
        <name>Zn(2+)</name>
        <dbReference type="ChEBI" id="CHEBI:29105"/>
        <label>2</label>
    </ligand>
</feature>
<dbReference type="GO" id="GO:0006270">
    <property type="term" value="P:DNA replication initiation"/>
    <property type="evidence" value="ECO:0007669"/>
    <property type="project" value="TreeGrafter"/>
</dbReference>
<evidence type="ECO:0000256" key="10">
    <source>
        <dbReference type="ARBA" id="ARBA00023235"/>
    </source>
</evidence>
<dbReference type="PANTHER" id="PTHR30580">
    <property type="entry name" value="PRIMOSOMAL PROTEIN N"/>
    <property type="match status" value="1"/>
</dbReference>
<dbReference type="Proteomes" id="UP000038055">
    <property type="component" value="Unassembled WGS sequence"/>
</dbReference>
<evidence type="ECO:0000256" key="5">
    <source>
        <dbReference type="ARBA" id="ARBA00022801"/>
    </source>
</evidence>
<sequence>MSYFVDVILPIPLRKLFTYGVNQDEAHFLKSGMRVAVSFGKSNVYTALVFQVHTNQPTYQTKDIEYILDETPVVNHLQLQHWQWISEFYMCSLGEVFKMAMPSSFLLESETIIEKSSKELEINELTDDELLVYEALNFKTALTGNEVAKIVGNKKALKVLKGLVDKNAIKISEKIFEKYVPKLVKYIRLSSEYQSDEGIKKAFDILSKATKQKQLIVAYFNCINKEKGVLKAEKLLSQANVSASVLKSVVEKGIFEEYFIQKDRINFTGDLYEKKILSDAQQESFLEIQNQFEEKEIVLFQGVTASGKTEIYIELIDQVLKSGKQVLYLLPEIGLTVHLINRLKKYFGDKMGVYHSKYTTNERVEVWNNVLNGNTKNQLVVGVRSSVFLPFSNLGLVIVDEEHDTSYRQFEPAPRFHTRDAAIVLSKIHKANVLLGSATPSLESLHNAKREKYGYVYLSKRFGDFQVPDIEIIDIKDKYFRKQMTGHFSDVLIEEIGKTLQQGNQVILFQNQRGYAPVIQCKSCATVPQCPHCDVSLTYHQGRNQLRCHYCGYAIAKPEVCIACGSTDLITKGVGTEQIAKELTELFPDVTIDRMDQDTTSGKYGYEKILSKFEQRETQILVGTQMISKGLDFENVGLVGVMNADSFIHFPDFRAYERSFQLLVQISGRAGRSSKKGKVLIQTYSPKHPVLQQVLHNNFKEMFQSQIKERKEFHYPPFVRLIKITFKHSDFNKVNEGAEWFAEALRQGFSQQQLLQVLGPEFPLVSRIRNEYIKDILVKIPPEISVESVKKYILRTEISFQSIANFRSVRVIFNVE</sequence>
<dbReference type="SUPFAM" id="SSF52540">
    <property type="entry name" value="P-loop containing nucleoside triphosphate hydrolases"/>
    <property type="match status" value="1"/>
</dbReference>
<accession>A0A0B7HD70</accession>
<dbReference type="RefSeq" id="WP_041992979.1">
    <property type="nucleotide sequence ID" value="NZ_CDOD01000034.1"/>
</dbReference>
<name>A0A0B7HD70_9FLAO</name>
<keyword evidence="5 12" id="KW-0378">Hydrolase</keyword>
<dbReference type="PROSITE" id="PS51194">
    <property type="entry name" value="HELICASE_CTER"/>
    <property type="match status" value="1"/>
</dbReference>
<dbReference type="GO" id="GO:0005524">
    <property type="term" value="F:ATP binding"/>
    <property type="evidence" value="ECO:0007669"/>
    <property type="project" value="UniProtKB-UniRule"/>
</dbReference>
<comment type="cofactor">
    <cofactor evidence="12">
        <name>Zn(2+)</name>
        <dbReference type="ChEBI" id="CHEBI:29105"/>
    </cofactor>
    <text evidence="12">Binds 2 zinc ions per subunit.</text>
</comment>
<gene>
    <name evidence="12 15" type="primary">priA</name>
    <name evidence="15" type="ORF">CCYN2B_40034</name>
</gene>
<dbReference type="GO" id="GO:0003677">
    <property type="term" value="F:DNA binding"/>
    <property type="evidence" value="ECO:0007669"/>
    <property type="project" value="UniProtKB-UniRule"/>
</dbReference>
<dbReference type="CDD" id="cd17929">
    <property type="entry name" value="DEXHc_priA"/>
    <property type="match status" value="1"/>
</dbReference>
<evidence type="ECO:0000256" key="2">
    <source>
        <dbReference type="ARBA" id="ARBA00022705"/>
    </source>
</evidence>
<comment type="catalytic activity">
    <reaction evidence="12">
        <text>Couples ATP hydrolysis with the unwinding of duplex DNA by translocating in the 3'-5' direction.</text>
        <dbReference type="EC" id="5.6.2.4"/>
    </reaction>
</comment>
<keyword evidence="3 12" id="KW-0479">Metal-binding</keyword>
<dbReference type="NCBIfam" id="TIGR00595">
    <property type="entry name" value="priA"/>
    <property type="match status" value="1"/>
</dbReference>
<reference evidence="16" key="1">
    <citation type="submission" date="2015-01" db="EMBL/GenBank/DDBJ databases">
        <authorList>
            <person name="MANFREDI Pablo"/>
        </authorList>
    </citation>
    <scope>NUCLEOTIDE SEQUENCE [LARGE SCALE GENOMIC DNA]</scope>
    <source>
        <strain evidence="16">Ccyn2B</strain>
    </source>
</reference>
<dbReference type="eggNOG" id="COG1198">
    <property type="taxonomic scope" value="Bacteria"/>
</dbReference>
<comment type="function">
    <text evidence="12">Initiates the restart of stalled replication forks, which reloads the replicative helicase on sites other than the origin of replication. Recognizes and binds to abandoned replication forks and remodels them to uncover a helicase loading site. Promotes assembly of the primosome at these replication forks.</text>
</comment>
<dbReference type="STRING" id="28189.CCYN74_70035"/>
<evidence type="ECO:0000256" key="3">
    <source>
        <dbReference type="ARBA" id="ARBA00022723"/>
    </source>
</evidence>
<dbReference type="InterPro" id="IPR040498">
    <property type="entry name" value="PriA_CRR"/>
</dbReference>
<keyword evidence="6 12" id="KW-0347">Helicase</keyword>
<dbReference type="Pfam" id="PF00271">
    <property type="entry name" value="Helicase_C"/>
    <property type="match status" value="1"/>
</dbReference>
<feature type="binding site" evidence="12">
    <location>
        <position position="521"/>
    </location>
    <ligand>
        <name>Zn(2+)</name>
        <dbReference type="ChEBI" id="CHEBI:29105"/>
        <label>1</label>
    </ligand>
</feature>
<dbReference type="InterPro" id="IPR041222">
    <property type="entry name" value="PriA_3primeBD"/>
</dbReference>
<dbReference type="InterPro" id="IPR042115">
    <property type="entry name" value="PriA_3primeBD_sf"/>
</dbReference>
<evidence type="ECO:0000256" key="4">
    <source>
        <dbReference type="ARBA" id="ARBA00022741"/>
    </source>
</evidence>
<dbReference type="InterPro" id="IPR011545">
    <property type="entry name" value="DEAD/DEAH_box_helicase_dom"/>
</dbReference>
<proteinExistence type="inferred from homology"/>
<dbReference type="GO" id="GO:0006310">
    <property type="term" value="P:DNA recombination"/>
    <property type="evidence" value="ECO:0007669"/>
    <property type="project" value="InterPro"/>
</dbReference>
<keyword evidence="1 12" id="KW-0639">Primosome</keyword>
<dbReference type="EC" id="5.6.2.4" evidence="12"/>
<dbReference type="SMART" id="SM00490">
    <property type="entry name" value="HELICc"/>
    <property type="match status" value="1"/>
</dbReference>
<dbReference type="Gene3D" id="3.40.1440.60">
    <property type="entry name" value="PriA, 3(prime) DNA-binding domain"/>
    <property type="match status" value="1"/>
</dbReference>
<dbReference type="InterPro" id="IPR041236">
    <property type="entry name" value="PriA_C"/>
</dbReference>
<dbReference type="GO" id="GO:0006269">
    <property type="term" value="P:DNA replication, synthesis of primer"/>
    <property type="evidence" value="ECO:0007669"/>
    <property type="project" value="UniProtKB-KW"/>
</dbReference>
<feature type="domain" description="Helicase C-terminal" evidence="14">
    <location>
        <begin position="556"/>
        <end position="711"/>
    </location>
</feature>
<dbReference type="GO" id="GO:1990077">
    <property type="term" value="C:primosome complex"/>
    <property type="evidence" value="ECO:0007669"/>
    <property type="project" value="UniProtKB-UniRule"/>
</dbReference>
<dbReference type="GO" id="GO:0016887">
    <property type="term" value="F:ATP hydrolysis activity"/>
    <property type="evidence" value="ECO:0007669"/>
    <property type="project" value="RHEA"/>
</dbReference>
<keyword evidence="4 12" id="KW-0547">Nucleotide-binding</keyword>
<evidence type="ECO:0000256" key="7">
    <source>
        <dbReference type="ARBA" id="ARBA00022833"/>
    </source>
</evidence>
<dbReference type="GO" id="GO:0006302">
    <property type="term" value="P:double-strand break repair"/>
    <property type="evidence" value="ECO:0007669"/>
    <property type="project" value="InterPro"/>
</dbReference>
<comment type="catalytic activity">
    <reaction evidence="11 12">
        <text>ATP + H2O = ADP + phosphate + H(+)</text>
        <dbReference type="Rhea" id="RHEA:13065"/>
        <dbReference type="ChEBI" id="CHEBI:15377"/>
        <dbReference type="ChEBI" id="CHEBI:15378"/>
        <dbReference type="ChEBI" id="CHEBI:30616"/>
        <dbReference type="ChEBI" id="CHEBI:43474"/>
        <dbReference type="ChEBI" id="CHEBI:456216"/>
        <dbReference type="EC" id="5.6.2.4"/>
    </reaction>
</comment>
<dbReference type="CDD" id="cd18804">
    <property type="entry name" value="SF2_C_priA"/>
    <property type="match status" value="1"/>
</dbReference>
<dbReference type="Pfam" id="PF00270">
    <property type="entry name" value="DEAD"/>
    <property type="match status" value="1"/>
</dbReference>
<dbReference type="GO" id="GO:0043138">
    <property type="term" value="F:3'-5' DNA helicase activity"/>
    <property type="evidence" value="ECO:0007669"/>
    <property type="project" value="UniProtKB-EC"/>
</dbReference>
<dbReference type="Pfam" id="PF18074">
    <property type="entry name" value="PriA_C"/>
    <property type="match status" value="1"/>
</dbReference>
<evidence type="ECO:0000313" key="15">
    <source>
        <dbReference type="EMBL" id="CEN37190.1"/>
    </source>
</evidence>
<evidence type="ECO:0000259" key="13">
    <source>
        <dbReference type="PROSITE" id="PS51192"/>
    </source>
</evidence>
<comment type="similarity">
    <text evidence="12">Belongs to the helicase family. PriA subfamily.</text>
</comment>
<evidence type="ECO:0000256" key="12">
    <source>
        <dbReference type="HAMAP-Rule" id="MF_00983"/>
    </source>
</evidence>
<organism evidence="15 16">
    <name type="scientific">Capnocytophaga cynodegmi</name>
    <dbReference type="NCBI Taxonomy" id="28189"/>
    <lineage>
        <taxon>Bacteria</taxon>
        <taxon>Pseudomonadati</taxon>
        <taxon>Bacteroidota</taxon>
        <taxon>Flavobacteriia</taxon>
        <taxon>Flavobacteriales</taxon>
        <taxon>Flavobacteriaceae</taxon>
        <taxon>Capnocytophaga</taxon>
    </lineage>
</organism>
<keyword evidence="8 12" id="KW-0067">ATP-binding</keyword>
<dbReference type="AlphaFoldDB" id="A0A0B7HD70"/>
<protein>
    <recommendedName>
        <fullName evidence="12">Replication restart protein PriA</fullName>
    </recommendedName>
    <alternativeName>
        <fullName evidence="12">ATP-dependent DNA helicase PriA</fullName>
        <ecNumber evidence="12">5.6.2.4</ecNumber>
    </alternativeName>
    <alternativeName>
        <fullName evidence="12">DNA 3'-5' helicase PriA</fullName>
    </alternativeName>
</protein>
<feature type="binding site" evidence="12">
    <location>
        <position position="564"/>
    </location>
    <ligand>
        <name>Zn(2+)</name>
        <dbReference type="ChEBI" id="CHEBI:29105"/>
        <label>1</label>
    </ligand>
</feature>
<dbReference type="Gene3D" id="3.40.50.300">
    <property type="entry name" value="P-loop containing nucleotide triphosphate hydrolases"/>
    <property type="match status" value="2"/>
</dbReference>
<evidence type="ECO:0000256" key="6">
    <source>
        <dbReference type="ARBA" id="ARBA00022806"/>
    </source>
</evidence>
<feature type="binding site" evidence="12">
    <location>
        <position position="561"/>
    </location>
    <ligand>
        <name>Zn(2+)</name>
        <dbReference type="ChEBI" id="CHEBI:29105"/>
        <label>1</label>
    </ligand>
</feature>
<dbReference type="InterPro" id="IPR001650">
    <property type="entry name" value="Helicase_C-like"/>
</dbReference>
<evidence type="ECO:0000256" key="1">
    <source>
        <dbReference type="ARBA" id="ARBA00022515"/>
    </source>
</evidence>
<keyword evidence="16" id="KW-1185">Reference proteome</keyword>
<dbReference type="Pfam" id="PF18319">
    <property type="entry name" value="Zn_ribbon_PriA"/>
    <property type="match status" value="1"/>
</dbReference>